<sequence length="71" mass="8037">MSTCCSRIARRQAATPASRMSRPSTSRMFAQLRPGTEVCFERITHAEAESLLLASEKDYRMLKTAIALKFR</sequence>
<proteinExistence type="predicted"/>
<accession>A0A2R5EVK7</accession>
<organism evidence="2 3">
    <name type="scientific">Paenibacillus agaridevorans</name>
    <dbReference type="NCBI Taxonomy" id="171404"/>
    <lineage>
        <taxon>Bacteria</taxon>
        <taxon>Bacillati</taxon>
        <taxon>Bacillota</taxon>
        <taxon>Bacilli</taxon>
        <taxon>Bacillales</taxon>
        <taxon>Paenibacillaceae</taxon>
        <taxon>Paenibacillus</taxon>
    </lineage>
</organism>
<dbReference type="EMBL" id="BDQX01000291">
    <property type="protein sequence ID" value="GBG10155.1"/>
    <property type="molecule type" value="Genomic_DNA"/>
</dbReference>
<dbReference type="AlphaFoldDB" id="A0A2R5EVK7"/>
<evidence type="ECO:0000313" key="2">
    <source>
        <dbReference type="EMBL" id="GBG10155.1"/>
    </source>
</evidence>
<keyword evidence="3" id="KW-1185">Reference proteome</keyword>
<reference evidence="2 3" key="1">
    <citation type="submission" date="2017-08" db="EMBL/GenBank/DDBJ databases">
        <title>Substantial Increase in Enzyme Production by Combined Drug-Resistance Mutations in Paenibacillus agaridevorans.</title>
        <authorList>
            <person name="Tanaka Y."/>
            <person name="Funane K."/>
            <person name="Hosaka T."/>
            <person name="Shiwa Y."/>
            <person name="Fujita N."/>
            <person name="Miyazaki T."/>
            <person name="Yoshikawa H."/>
            <person name="Murakami K."/>
            <person name="Kasahara K."/>
            <person name="Inaoka T."/>
            <person name="Hiraga Y."/>
            <person name="Ochi K."/>
        </authorList>
    </citation>
    <scope>NUCLEOTIDE SEQUENCE [LARGE SCALE GENOMIC DNA]</scope>
    <source>
        <strain evidence="2 3">T-3040</strain>
    </source>
</reference>
<evidence type="ECO:0000313" key="3">
    <source>
        <dbReference type="Proteomes" id="UP000245202"/>
    </source>
</evidence>
<protein>
    <submittedName>
        <fullName evidence="2">Putative KipI antagonist</fullName>
    </submittedName>
</protein>
<feature type="region of interest" description="Disordered" evidence="1">
    <location>
        <begin position="1"/>
        <end position="26"/>
    </location>
</feature>
<gene>
    <name evidence="2" type="ORF">PAT3040_04873</name>
</gene>
<comment type="caution">
    <text evidence="2">The sequence shown here is derived from an EMBL/GenBank/DDBJ whole genome shotgun (WGS) entry which is preliminary data.</text>
</comment>
<dbReference type="Proteomes" id="UP000245202">
    <property type="component" value="Unassembled WGS sequence"/>
</dbReference>
<evidence type="ECO:0000256" key="1">
    <source>
        <dbReference type="SAM" id="MobiDB-lite"/>
    </source>
</evidence>
<name>A0A2R5EVK7_9BACL</name>